<organism evidence="1 2">
    <name type="scientific">Aquisalinus luteolus</name>
    <dbReference type="NCBI Taxonomy" id="1566827"/>
    <lineage>
        <taxon>Bacteria</taxon>
        <taxon>Pseudomonadati</taxon>
        <taxon>Pseudomonadota</taxon>
        <taxon>Alphaproteobacteria</taxon>
        <taxon>Parvularculales</taxon>
        <taxon>Parvularculaceae</taxon>
        <taxon>Aquisalinus</taxon>
    </lineage>
</organism>
<name>A0A8J3A9V3_9PROT</name>
<dbReference type="EMBL" id="BMGZ01000003">
    <property type="protein sequence ID" value="GGH99984.1"/>
    <property type="molecule type" value="Genomic_DNA"/>
</dbReference>
<proteinExistence type="predicted"/>
<evidence type="ECO:0000313" key="1">
    <source>
        <dbReference type="EMBL" id="GGH99984.1"/>
    </source>
</evidence>
<gene>
    <name evidence="1" type="ORF">GCM10011355_27210</name>
</gene>
<reference evidence="1" key="1">
    <citation type="journal article" date="2014" name="Int. J. Syst. Evol. Microbiol.">
        <title>Complete genome sequence of Corynebacterium casei LMG S-19264T (=DSM 44701T), isolated from a smear-ripened cheese.</title>
        <authorList>
            <consortium name="US DOE Joint Genome Institute (JGI-PGF)"/>
            <person name="Walter F."/>
            <person name="Albersmeier A."/>
            <person name="Kalinowski J."/>
            <person name="Ruckert C."/>
        </authorList>
    </citation>
    <scope>NUCLEOTIDE SEQUENCE</scope>
    <source>
        <strain evidence="1">CGMCC 1.14984</strain>
    </source>
</reference>
<evidence type="ECO:0000313" key="2">
    <source>
        <dbReference type="Proteomes" id="UP000621856"/>
    </source>
</evidence>
<comment type="caution">
    <text evidence="1">The sequence shown here is derived from an EMBL/GenBank/DDBJ whole genome shotgun (WGS) entry which is preliminary data.</text>
</comment>
<accession>A0A8J3A9V3</accession>
<protein>
    <submittedName>
        <fullName evidence="1">Uncharacterized protein</fullName>
    </submittedName>
</protein>
<dbReference type="AlphaFoldDB" id="A0A8J3A9V3"/>
<dbReference type="Proteomes" id="UP000621856">
    <property type="component" value="Unassembled WGS sequence"/>
</dbReference>
<sequence>MELYIWLGVALALSVAAWVCWDFPTIPIVTMAEDTTFQQKPISRQTYNYLYGLRPTGPALEELKRRKAKRKLLKAVASPSTGRHYPAT</sequence>
<reference evidence="1" key="2">
    <citation type="submission" date="2020-09" db="EMBL/GenBank/DDBJ databases">
        <authorList>
            <person name="Sun Q."/>
            <person name="Zhou Y."/>
        </authorList>
    </citation>
    <scope>NUCLEOTIDE SEQUENCE</scope>
    <source>
        <strain evidence="1">CGMCC 1.14984</strain>
    </source>
</reference>